<keyword evidence="6" id="KW-0238">DNA-binding</keyword>
<evidence type="ECO:0000256" key="10">
    <source>
        <dbReference type="SAM" id="MobiDB-lite"/>
    </source>
</evidence>
<reference evidence="13 14" key="1">
    <citation type="submission" date="2016-12" db="EMBL/GenBank/DDBJ databases">
        <title>The genomes of Aspergillus section Nigri reveals drivers in fungal speciation.</title>
        <authorList>
            <consortium name="DOE Joint Genome Institute"/>
            <person name="Vesth T.C."/>
            <person name="Nybo J."/>
            <person name="Theobald S."/>
            <person name="Brandl J."/>
            <person name="Frisvad J.C."/>
            <person name="Nielsen K.F."/>
            <person name="Lyhne E.K."/>
            <person name="Kogle M.E."/>
            <person name="Kuo A."/>
            <person name="Riley R."/>
            <person name="Clum A."/>
            <person name="Nolan M."/>
            <person name="Lipzen A."/>
            <person name="Salamov A."/>
            <person name="Henrissat B."/>
            <person name="Wiebenga A."/>
            <person name="De Vries R.P."/>
            <person name="Grigoriev I.V."/>
            <person name="Mortensen U.H."/>
            <person name="Andersen M.R."/>
            <person name="Baker S.E."/>
        </authorList>
    </citation>
    <scope>NUCLEOTIDE SEQUENCE [LARGE SCALE GENOMIC DNA]</scope>
    <source>
        <strain evidence="13 14">IBT 23096</strain>
    </source>
</reference>
<dbReference type="AlphaFoldDB" id="A0A2I2GQ21"/>
<dbReference type="SMART" id="SM00066">
    <property type="entry name" value="GAL4"/>
    <property type="match status" value="1"/>
</dbReference>
<dbReference type="FunFam" id="3.30.160.60:FF:000100">
    <property type="entry name" value="Zinc finger 45-like"/>
    <property type="match status" value="1"/>
</dbReference>
<evidence type="ECO:0000256" key="7">
    <source>
        <dbReference type="ARBA" id="ARBA00023163"/>
    </source>
</evidence>
<dbReference type="PANTHER" id="PTHR47660:SF2">
    <property type="entry name" value="TRANSCRIPTION FACTOR WITH C2H2 AND ZN(2)-CYS(6) DNA BINDING DOMAIN (EUROFUNG)"/>
    <property type="match status" value="1"/>
</dbReference>
<sequence length="810" mass="91587">MAAYLHCEVCNASFQRPGHYQRHLLTHSKEKPFSCTECGKHFARLDSLGRHYSRLHQRVSDESVPVRNRGRVSKACRQCYLSKVRCNGKQPCQRCQRISAECSYEHHQKRTSADQQSDPAAEIDANSSPSTHVRDLMETSRPAGIVSTPPSMSTKTSTHHRETNFTPMMLDTMPNDDGEDRSSHLVSDPLPTTCDISPVFYSEAADFSSFLDLDLDASLFPGILDTGHLIDDFNEGFPASMQPDLPLARIPNMSLPPADVEEIYDRAHSPPLEGETLEPRHYQPTTDNSDTNLSFPDMGNAPLEQVDQENLAHVSDVPATVLDSVGQLAETMENAPMYPRYVELRLPPIHIINSWVQLYFEYFHPLFPFLHKPTFRAPETHWLLIFAVSAIGAQFSGLPQAQDCAQSMHEMVRRQSTYLCENRNKYSRELWLAQVVLLNQLALRYSGDRRNLELAEIFQALPATLARRKRLFTRIVSFDKISQLDRSLDQKWQIWALDEGRRRTGFVIWLVEAGFHNHFDLPSTVQVNEMQNTFPQPEDCWGAPTAESWATFSLRQESHPHSLSQAIDSGSWTASWRKTGVLGKQAILQQLLNIVNDTHSLEFQDSHPTRNAVEALRHLLVIIQEEGEKSMMLELRARIAYRLTIYTALMINDLPRGSLLSIALKVKYLRNSEQTARFATDWSLSPLRMRRAVAYAAGVIDIARSNYCAHYSTPILVFRATLVLWLYSVLRRPFQESSVDAPTVVLGPLSQAQTDWVETGRGRIKLPAVGSIMSSPGLAKLLDEAISILGSLKAWGIGKIYAQVLARLRE</sequence>
<dbReference type="InterPro" id="IPR001138">
    <property type="entry name" value="Zn2Cys6_DnaBD"/>
</dbReference>
<dbReference type="EMBL" id="MSFO01000001">
    <property type="protein sequence ID" value="PLB54961.1"/>
    <property type="molecule type" value="Genomic_DNA"/>
</dbReference>
<keyword evidence="5" id="KW-0805">Transcription regulation</keyword>
<dbReference type="InterPro" id="IPR036236">
    <property type="entry name" value="Znf_C2H2_sf"/>
</dbReference>
<feature type="compositionally biased region" description="Low complexity" evidence="10">
    <location>
        <begin position="147"/>
        <end position="156"/>
    </location>
</feature>
<dbReference type="Pfam" id="PF00172">
    <property type="entry name" value="Zn_clus"/>
    <property type="match status" value="1"/>
</dbReference>
<keyword evidence="14" id="KW-1185">Reference proteome</keyword>
<dbReference type="GO" id="GO:0000981">
    <property type="term" value="F:DNA-binding transcription factor activity, RNA polymerase II-specific"/>
    <property type="evidence" value="ECO:0007669"/>
    <property type="project" value="InterPro"/>
</dbReference>
<evidence type="ECO:0000313" key="14">
    <source>
        <dbReference type="Proteomes" id="UP000234275"/>
    </source>
</evidence>
<organism evidence="13 14">
    <name type="scientific">Aspergillus steynii IBT 23096</name>
    <dbReference type="NCBI Taxonomy" id="1392250"/>
    <lineage>
        <taxon>Eukaryota</taxon>
        <taxon>Fungi</taxon>
        <taxon>Dikarya</taxon>
        <taxon>Ascomycota</taxon>
        <taxon>Pezizomycotina</taxon>
        <taxon>Eurotiomycetes</taxon>
        <taxon>Eurotiomycetidae</taxon>
        <taxon>Eurotiales</taxon>
        <taxon>Aspergillaceae</taxon>
        <taxon>Aspergillus</taxon>
        <taxon>Aspergillus subgen. Circumdati</taxon>
    </lineage>
</organism>
<dbReference type="PROSITE" id="PS50048">
    <property type="entry name" value="ZN2_CY6_FUNGAL_2"/>
    <property type="match status" value="1"/>
</dbReference>
<dbReference type="GO" id="GO:0008270">
    <property type="term" value="F:zinc ion binding"/>
    <property type="evidence" value="ECO:0007669"/>
    <property type="project" value="UniProtKB-KW"/>
</dbReference>
<dbReference type="PROSITE" id="PS50157">
    <property type="entry name" value="ZINC_FINGER_C2H2_2"/>
    <property type="match status" value="2"/>
</dbReference>
<dbReference type="PROSITE" id="PS00028">
    <property type="entry name" value="ZINC_FINGER_C2H2_1"/>
    <property type="match status" value="2"/>
</dbReference>
<dbReference type="VEuPathDB" id="FungiDB:P170DRAFT_442902"/>
<gene>
    <name evidence="13" type="ORF">P170DRAFT_442902</name>
</gene>
<keyword evidence="2" id="KW-0677">Repeat</keyword>
<evidence type="ECO:0000256" key="3">
    <source>
        <dbReference type="ARBA" id="ARBA00022771"/>
    </source>
</evidence>
<dbReference type="SUPFAM" id="SSF57667">
    <property type="entry name" value="beta-beta-alpha zinc fingers"/>
    <property type="match status" value="1"/>
</dbReference>
<feature type="domain" description="Zn(2)-C6 fungal-type" evidence="11">
    <location>
        <begin position="75"/>
        <end position="104"/>
    </location>
</feature>
<evidence type="ECO:0000256" key="8">
    <source>
        <dbReference type="ARBA" id="ARBA00023242"/>
    </source>
</evidence>
<feature type="domain" description="C2H2-type" evidence="12">
    <location>
        <begin position="33"/>
        <end position="56"/>
    </location>
</feature>
<accession>A0A2I2GQ21</accession>
<dbReference type="GO" id="GO:0006351">
    <property type="term" value="P:DNA-templated transcription"/>
    <property type="evidence" value="ECO:0007669"/>
    <property type="project" value="InterPro"/>
</dbReference>
<keyword evidence="7" id="KW-0804">Transcription</keyword>
<dbReference type="GO" id="GO:0003677">
    <property type="term" value="F:DNA binding"/>
    <property type="evidence" value="ECO:0007669"/>
    <property type="project" value="UniProtKB-KW"/>
</dbReference>
<dbReference type="InterPro" id="IPR013087">
    <property type="entry name" value="Znf_C2H2_type"/>
</dbReference>
<name>A0A2I2GQ21_9EURO</name>
<dbReference type="Gene3D" id="4.10.240.10">
    <property type="entry name" value="Zn(2)-C6 fungal-type DNA-binding domain"/>
    <property type="match status" value="1"/>
</dbReference>
<keyword evidence="4" id="KW-0862">Zinc</keyword>
<dbReference type="OrthoDB" id="1405595at2759"/>
<evidence type="ECO:0000256" key="1">
    <source>
        <dbReference type="ARBA" id="ARBA00022723"/>
    </source>
</evidence>
<dbReference type="RefSeq" id="XP_024710263.1">
    <property type="nucleotide sequence ID" value="XM_024850496.1"/>
</dbReference>
<dbReference type="Pfam" id="PF04082">
    <property type="entry name" value="Fungal_trans"/>
    <property type="match status" value="1"/>
</dbReference>
<evidence type="ECO:0000256" key="9">
    <source>
        <dbReference type="PROSITE-ProRule" id="PRU00042"/>
    </source>
</evidence>
<dbReference type="GeneID" id="36558195"/>
<evidence type="ECO:0008006" key="15">
    <source>
        <dbReference type="Google" id="ProtNLM"/>
    </source>
</evidence>
<feature type="domain" description="C2H2-type" evidence="12">
    <location>
        <begin position="5"/>
        <end position="32"/>
    </location>
</feature>
<evidence type="ECO:0000259" key="11">
    <source>
        <dbReference type="PROSITE" id="PS50048"/>
    </source>
</evidence>
<comment type="caution">
    <text evidence="13">The sequence shown here is derived from an EMBL/GenBank/DDBJ whole genome shotgun (WGS) entry which is preliminary data.</text>
</comment>
<evidence type="ECO:0000256" key="4">
    <source>
        <dbReference type="ARBA" id="ARBA00022833"/>
    </source>
</evidence>
<evidence type="ECO:0000256" key="2">
    <source>
        <dbReference type="ARBA" id="ARBA00022737"/>
    </source>
</evidence>
<evidence type="ECO:0000256" key="5">
    <source>
        <dbReference type="ARBA" id="ARBA00023015"/>
    </source>
</evidence>
<dbReference type="CDD" id="cd12148">
    <property type="entry name" value="fungal_TF_MHR"/>
    <property type="match status" value="1"/>
</dbReference>
<dbReference type="Gene3D" id="3.30.160.60">
    <property type="entry name" value="Classic Zinc Finger"/>
    <property type="match status" value="2"/>
</dbReference>
<dbReference type="STRING" id="1392250.A0A2I2GQ21"/>
<proteinExistence type="predicted"/>
<feature type="region of interest" description="Disordered" evidence="10">
    <location>
        <begin position="109"/>
        <end position="160"/>
    </location>
</feature>
<keyword evidence="8" id="KW-0539">Nucleus</keyword>
<dbReference type="InterPro" id="IPR036864">
    <property type="entry name" value="Zn2-C6_fun-type_DNA-bd_sf"/>
</dbReference>
<evidence type="ECO:0000256" key="6">
    <source>
        <dbReference type="ARBA" id="ARBA00023125"/>
    </source>
</evidence>
<evidence type="ECO:0000313" key="13">
    <source>
        <dbReference type="EMBL" id="PLB54961.1"/>
    </source>
</evidence>
<dbReference type="Pfam" id="PF12874">
    <property type="entry name" value="zf-met"/>
    <property type="match status" value="1"/>
</dbReference>
<protein>
    <recommendedName>
        <fullName evidence="15">Early growth response protein</fullName>
    </recommendedName>
</protein>
<dbReference type="SMART" id="SM00355">
    <property type="entry name" value="ZnF_C2H2"/>
    <property type="match status" value="2"/>
</dbReference>
<dbReference type="PANTHER" id="PTHR47660">
    <property type="entry name" value="TRANSCRIPTION FACTOR WITH C2H2 AND ZN(2)-CYS(6) DNA BINDING DOMAIN (EUROFUNG)-RELATED-RELATED"/>
    <property type="match status" value="1"/>
</dbReference>
<dbReference type="CDD" id="cd00067">
    <property type="entry name" value="GAL4"/>
    <property type="match status" value="1"/>
</dbReference>
<keyword evidence="1" id="KW-0479">Metal-binding</keyword>
<keyword evidence="3 9" id="KW-0863">Zinc-finger</keyword>
<dbReference type="SUPFAM" id="SSF57701">
    <property type="entry name" value="Zn2/Cys6 DNA-binding domain"/>
    <property type="match status" value="1"/>
</dbReference>
<dbReference type="GO" id="GO:0009893">
    <property type="term" value="P:positive regulation of metabolic process"/>
    <property type="evidence" value="ECO:0007669"/>
    <property type="project" value="UniProtKB-ARBA"/>
</dbReference>
<dbReference type="InterPro" id="IPR007219">
    <property type="entry name" value="XnlR_reg_dom"/>
</dbReference>
<dbReference type="Proteomes" id="UP000234275">
    <property type="component" value="Unassembled WGS sequence"/>
</dbReference>
<evidence type="ECO:0000259" key="12">
    <source>
        <dbReference type="PROSITE" id="PS50157"/>
    </source>
</evidence>